<feature type="domain" description="Peptidase M20 dimerisation" evidence="18">
    <location>
        <begin position="205"/>
        <end position="286"/>
    </location>
</feature>
<protein>
    <recommendedName>
        <fullName evidence="13">Cytosol non-specific dipeptidase</fullName>
        <ecNumber evidence="10">3.4.13.18</ecNumber>
    </recommendedName>
    <alternativeName>
        <fullName evidence="16">Aminoacyl-histidine dipeptidase</fullName>
    </alternativeName>
    <alternativeName>
        <fullName evidence="15">Beta-alanyl-histidine dipeptidase</fullName>
    </alternativeName>
    <alternativeName>
        <fullName evidence="14">Carnosinase</fullName>
    </alternativeName>
    <alternativeName>
        <fullName evidence="11">Peptidase D</fullName>
    </alternativeName>
    <alternativeName>
        <fullName evidence="17">Xaa-His dipeptidase</fullName>
    </alternativeName>
</protein>
<keyword evidence="3" id="KW-0645">Protease</keyword>
<keyword evidence="4" id="KW-0479">Metal-binding</keyword>
<comment type="cofactor">
    <cofactor evidence="1">
        <name>Co(2+)</name>
        <dbReference type="ChEBI" id="CHEBI:48828"/>
    </cofactor>
</comment>
<dbReference type="Pfam" id="PF07687">
    <property type="entry name" value="M20_dimer"/>
    <property type="match status" value="1"/>
</dbReference>
<evidence type="ECO:0000256" key="13">
    <source>
        <dbReference type="ARBA" id="ARBA00071271"/>
    </source>
</evidence>
<evidence type="ECO:0000256" key="12">
    <source>
        <dbReference type="ARBA" id="ARBA00061423"/>
    </source>
</evidence>
<evidence type="ECO:0000256" key="15">
    <source>
        <dbReference type="ARBA" id="ARBA00076004"/>
    </source>
</evidence>
<dbReference type="RefSeq" id="WP_092356997.1">
    <property type="nucleotide sequence ID" value="NZ_FOIN01000066.1"/>
</dbReference>
<keyword evidence="7" id="KW-0482">Metalloprotease</keyword>
<dbReference type="InterPro" id="IPR001160">
    <property type="entry name" value="Peptidase_M20C"/>
</dbReference>
<accession>A0A1I0HYA1</accession>
<keyword evidence="6" id="KW-0862">Zinc</keyword>
<dbReference type="PANTHER" id="PTHR43501">
    <property type="entry name" value="CYTOSOL NON-SPECIFIC DIPEPTIDASE"/>
    <property type="match status" value="1"/>
</dbReference>
<evidence type="ECO:0000256" key="10">
    <source>
        <dbReference type="ARBA" id="ARBA00038976"/>
    </source>
</evidence>
<evidence type="ECO:0000256" key="2">
    <source>
        <dbReference type="ARBA" id="ARBA00001947"/>
    </source>
</evidence>
<dbReference type="Gene3D" id="3.40.630.10">
    <property type="entry name" value="Zn peptidases"/>
    <property type="match status" value="2"/>
</dbReference>
<gene>
    <name evidence="19" type="ORF">SAMN04489758_1664</name>
</gene>
<evidence type="ECO:0000256" key="17">
    <source>
        <dbReference type="ARBA" id="ARBA00078074"/>
    </source>
</evidence>
<dbReference type="OrthoDB" id="9773892at2"/>
<evidence type="ECO:0000256" key="9">
    <source>
        <dbReference type="ARBA" id="ARBA00036421"/>
    </source>
</evidence>
<dbReference type="FunFam" id="3.40.630.10:FF:000015">
    <property type="entry name" value="Aminoacyl-histidine dipeptidase PepD"/>
    <property type="match status" value="1"/>
</dbReference>
<name>A0A1I0HYA1_9FIRM</name>
<reference evidence="20" key="1">
    <citation type="submission" date="2016-10" db="EMBL/GenBank/DDBJ databases">
        <authorList>
            <person name="Varghese N."/>
            <person name="Submissions S."/>
        </authorList>
    </citation>
    <scope>NUCLEOTIDE SEQUENCE [LARGE SCALE GENOMIC DNA]</scope>
    <source>
        <strain evidence="20">DSM 1551</strain>
    </source>
</reference>
<dbReference type="AlphaFoldDB" id="A0A1I0HYA1"/>
<proteinExistence type="inferred from homology"/>
<dbReference type="InterPro" id="IPR011650">
    <property type="entry name" value="Peptidase_M20_dimer"/>
</dbReference>
<evidence type="ECO:0000259" key="18">
    <source>
        <dbReference type="Pfam" id="PF07687"/>
    </source>
</evidence>
<dbReference type="GO" id="GO:0070573">
    <property type="term" value="F:metallodipeptidase activity"/>
    <property type="evidence" value="ECO:0007669"/>
    <property type="project" value="TreeGrafter"/>
</dbReference>
<dbReference type="GO" id="GO:0006508">
    <property type="term" value="P:proteolysis"/>
    <property type="evidence" value="ECO:0007669"/>
    <property type="project" value="UniProtKB-KW"/>
</dbReference>
<dbReference type="Proteomes" id="UP000198558">
    <property type="component" value="Unassembled WGS sequence"/>
</dbReference>
<dbReference type="EMBL" id="FOIN01000066">
    <property type="protein sequence ID" value="SET88893.1"/>
    <property type="molecule type" value="Genomic_DNA"/>
</dbReference>
<evidence type="ECO:0000256" key="14">
    <source>
        <dbReference type="ARBA" id="ARBA00075285"/>
    </source>
</evidence>
<dbReference type="NCBIfam" id="TIGR01893">
    <property type="entry name" value="aa-his-dipept"/>
    <property type="match status" value="1"/>
</dbReference>
<evidence type="ECO:0000313" key="19">
    <source>
        <dbReference type="EMBL" id="SET88893.1"/>
    </source>
</evidence>
<keyword evidence="20" id="KW-1185">Reference proteome</keyword>
<evidence type="ECO:0000256" key="4">
    <source>
        <dbReference type="ARBA" id="ARBA00022723"/>
    </source>
</evidence>
<dbReference type="GO" id="GO:0005829">
    <property type="term" value="C:cytosol"/>
    <property type="evidence" value="ECO:0007669"/>
    <property type="project" value="TreeGrafter"/>
</dbReference>
<comment type="catalytic activity">
    <reaction evidence="9">
        <text>Hydrolysis of dipeptides, preferentially hydrophobic dipeptides including prolyl amino acids.</text>
        <dbReference type="EC" id="3.4.13.18"/>
    </reaction>
</comment>
<dbReference type="PANTHER" id="PTHR43501:SF1">
    <property type="entry name" value="CYTOSOL NON-SPECIFIC DIPEPTIDASE"/>
    <property type="match status" value="1"/>
</dbReference>
<comment type="cofactor">
    <cofactor evidence="2">
        <name>Zn(2+)</name>
        <dbReference type="ChEBI" id="CHEBI:29105"/>
    </cofactor>
</comment>
<comment type="similarity">
    <text evidence="12">Belongs to the peptidase M20C family.</text>
</comment>
<evidence type="ECO:0000256" key="7">
    <source>
        <dbReference type="ARBA" id="ARBA00023049"/>
    </source>
</evidence>
<dbReference type="PRINTS" id="PR00934">
    <property type="entry name" value="XHISDIPTASE"/>
</dbReference>
<dbReference type="InterPro" id="IPR002933">
    <property type="entry name" value="Peptidase_M20"/>
</dbReference>
<dbReference type="EC" id="3.4.13.18" evidence="10"/>
<evidence type="ECO:0000256" key="1">
    <source>
        <dbReference type="ARBA" id="ARBA00001941"/>
    </source>
</evidence>
<sequence length="479" mass="53790">MAVLDTSILVNYYFEEICKIPHGSYNEVKIADFIENFAKEKNLRYYRDHLNNIVIYKEATIGYETHETVMLQAHMDMVNEKNKDSDHNFDHDPLDLYLEDGFISARGTTLGADDGYGVAYMLAILSDLEVKNPPLECVFTVAEEVGLDGALGLDTDVLKATRMIGLDSENEGEICTTSSGGCDVVITKKLNFIDNNNRTYTLLVKGLSGGHSGSEIHRGKANANKLATRVMYGMIKADMNIRLIEINGGLKNNAIPRECAITFTTTSELKDLQEVVNEYQEYFDEEFMVSDPDIKLELTINDKIGLQALSVEESKDIIRLLVVLKNGFVERSLVIDDLTTISLNMGVVMIENNQLKIDYLLRSPMKSAVNNLVDELEIIGEVFGAVTKAANYYPGWNYEQNSKLRDLFKNFYIQRTGNEIREVATHGGLETGIFKGKMPALDIITMGPNMADIHTPDERMEINSFINCYEILKDFIAVL</sequence>
<dbReference type="FunFam" id="3.40.630.10:FF:000018">
    <property type="entry name" value="Aminoacyl-histidine dipeptidase PepD"/>
    <property type="match status" value="1"/>
</dbReference>
<dbReference type="GeneID" id="78289642"/>
<dbReference type="SUPFAM" id="SSF53187">
    <property type="entry name" value="Zn-dependent exopeptidases"/>
    <property type="match status" value="1"/>
</dbReference>
<evidence type="ECO:0000256" key="6">
    <source>
        <dbReference type="ARBA" id="ARBA00022833"/>
    </source>
</evidence>
<dbReference type="Pfam" id="PF01546">
    <property type="entry name" value="Peptidase_M20"/>
    <property type="match status" value="1"/>
</dbReference>
<evidence type="ECO:0000256" key="16">
    <source>
        <dbReference type="ARBA" id="ARBA00077688"/>
    </source>
</evidence>
<evidence type="ECO:0000256" key="11">
    <source>
        <dbReference type="ARBA" id="ARBA00044252"/>
    </source>
</evidence>
<keyword evidence="8" id="KW-0170">Cobalt</keyword>
<dbReference type="GO" id="GO:0046872">
    <property type="term" value="F:metal ion binding"/>
    <property type="evidence" value="ECO:0007669"/>
    <property type="project" value="UniProtKB-KW"/>
</dbReference>
<keyword evidence="5" id="KW-0378">Hydrolase</keyword>
<evidence type="ECO:0000256" key="5">
    <source>
        <dbReference type="ARBA" id="ARBA00022801"/>
    </source>
</evidence>
<dbReference type="PIRSF" id="PIRSF016599">
    <property type="entry name" value="Xaa-His_dipept"/>
    <property type="match status" value="1"/>
</dbReference>
<evidence type="ECO:0000313" key="20">
    <source>
        <dbReference type="Proteomes" id="UP000198558"/>
    </source>
</evidence>
<organism evidence="19 20">
    <name type="scientific">Thomasclavelia cocleata</name>
    <dbReference type="NCBI Taxonomy" id="69824"/>
    <lineage>
        <taxon>Bacteria</taxon>
        <taxon>Bacillati</taxon>
        <taxon>Bacillota</taxon>
        <taxon>Erysipelotrichia</taxon>
        <taxon>Erysipelotrichales</taxon>
        <taxon>Coprobacillaceae</taxon>
        <taxon>Thomasclavelia</taxon>
    </lineage>
</organism>
<evidence type="ECO:0000256" key="8">
    <source>
        <dbReference type="ARBA" id="ARBA00023285"/>
    </source>
</evidence>
<evidence type="ECO:0000256" key="3">
    <source>
        <dbReference type="ARBA" id="ARBA00022670"/>
    </source>
</evidence>